<gene>
    <name evidence="2" type="primary">15</name>
    <name evidence="2" type="ORF">PBI_TRINE_15</name>
</gene>
<keyword evidence="3" id="KW-1185">Reference proteome</keyword>
<accession>A0A2Z4Q8W5</accession>
<sequence>MTDQRKYPVASDVEDLDLPSQRSIRSPEPEYDSPAAWDEQEIDPEMEATSRRRPSIPEGARRPQDRQRKEDPVEEFNESQPVYDEATGVEMVTVRHDGLELLIPADPVDWPIKATMAFEEGKVISAVRALLTPAEFQKILGKNYRNKDFGKLYEKLAKAGGFDSAGKLRGLLQLMRTQAKLVEADLSRFHQLDLRDLWRYEEVILAGGRRVLLRKLTLRMIYVRIRDGLPPESALAIHFNGGQWPWRLTDHLLADLWYLKRQEIEGKRAKDHPGRPRPAARSTMSPDRARKMRDAKRRARAEEARRNRRRTEGGSRD</sequence>
<evidence type="ECO:0000313" key="2">
    <source>
        <dbReference type="EMBL" id="AWY06517.1"/>
    </source>
</evidence>
<name>A0A2Z4Q8W5_9CAUD</name>
<feature type="compositionally biased region" description="Basic and acidic residues" evidence="1">
    <location>
        <begin position="59"/>
        <end position="71"/>
    </location>
</feature>
<dbReference type="EMBL" id="MH271318">
    <property type="protein sequence ID" value="AWY06517.1"/>
    <property type="molecule type" value="Genomic_DNA"/>
</dbReference>
<dbReference type="KEGG" id="vg:54993630"/>
<proteinExistence type="predicted"/>
<organism evidence="2 3">
    <name type="scientific">Gordonia phage Trine</name>
    <dbReference type="NCBI Taxonomy" id="2201431"/>
    <lineage>
        <taxon>Viruses</taxon>
        <taxon>Duplodnaviria</taxon>
        <taxon>Heunggongvirae</taxon>
        <taxon>Uroviricota</taxon>
        <taxon>Caudoviricetes</taxon>
        <taxon>Trinevirus</taxon>
        <taxon>Trinevirus trine</taxon>
    </lineage>
</organism>
<dbReference type="Proteomes" id="UP000250672">
    <property type="component" value="Genome"/>
</dbReference>
<feature type="compositionally biased region" description="Basic residues" evidence="1">
    <location>
        <begin position="290"/>
        <end position="299"/>
    </location>
</feature>
<dbReference type="RefSeq" id="YP_009803071.1">
    <property type="nucleotide sequence ID" value="NC_047991.1"/>
</dbReference>
<feature type="region of interest" description="Disordered" evidence="1">
    <location>
        <begin position="267"/>
        <end position="317"/>
    </location>
</feature>
<evidence type="ECO:0000256" key="1">
    <source>
        <dbReference type="SAM" id="MobiDB-lite"/>
    </source>
</evidence>
<dbReference type="GeneID" id="54993630"/>
<evidence type="ECO:0000313" key="3">
    <source>
        <dbReference type="Proteomes" id="UP000250672"/>
    </source>
</evidence>
<protein>
    <submittedName>
        <fullName evidence="2">Tail assembly chaperone</fullName>
    </submittedName>
</protein>
<feature type="region of interest" description="Disordered" evidence="1">
    <location>
        <begin position="1"/>
        <end position="82"/>
    </location>
</feature>
<reference evidence="3" key="1">
    <citation type="submission" date="2018-04" db="EMBL/GenBank/DDBJ databases">
        <authorList>
            <person name="Go L.Y."/>
            <person name="Mitchell J.A."/>
        </authorList>
    </citation>
    <scope>NUCLEOTIDE SEQUENCE [LARGE SCALE GENOMIC DNA]</scope>
</reference>
<feature type="compositionally biased region" description="Basic and acidic residues" evidence="1">
    <location>
        <begin position="300"/>
        <end position="317"/>
    </location>
</feature>